<proteinExistence type="predicted"/>
<protein>
    <recommendedName>
        <fullName evidence="3">Lipoprotein</fullName>
    </recommendedName>
</protein>
<sequence>MRIIKSLIPLFIVALMMYSCSSPKLGKDRLDLEKFDLNFDVDAFYADEIKKGKENMKELEKLEQKREKEGFSEKVRKELVKKAWKLLNFKSIRKDTIFNAQFYEDERSPIAYRYDMWGWNSADSLANYHKMHFHKINMATSLEGDFMALVAQSQGEGTEDFEALLRYLEQKHGKVTVKEKNFFRNFPIYYWELDDRLLAMISKQQKQANLILKLSKEATENNPTTDTIRFNTTHLFILNNQYKHDSIISNFRSGDWIDFNAVLKK</sequence>
<evidence type="ECO:0000313" key="1">
    <source>
        <dbReference type="EMBL" id="CEN47553.1"/>
    </source>
</evidence>
<dbReference type="AlphaFoldDB" id="A0A0B7IC97"/>
<reference evidence="1 2" key="1">
    <citation type="submission" date="2015-01" db="EMBL/GenBank/DDBJ databases">
        <authorList>
            <person name="MANFREDI Pablo"/>
        </authorList>
    </citation>
    <scope>NUCLEOTIDE SEQUENCE [LARGE SCALE GENOMIC DNA]</scope>
    <source>
        <strain evidence="1 2">CcD38</strain>
    </source>
</reference>
<evidence type="ECO:0008006" key="3">
    <source>
        <dbReference type="Google" id="ProtNLM"/>
    </source>
</evidence>
<name>A0A0B7IC97_9FLAO</name>
<dbReference type="EMBL" id="CDOI01000157">
    <property type="protein sequence ID" value="CEN47553.1"/>
    <property type="molecule type" value="Genomic_DNA"/>
</dbReference>
<dbReference type="RefSeq" id="WP_082023448.1">
    <property type="nucleotide sequence ID" value="NZ_CDOH01000009.1"/>
</dbReference>
<accession>A0A0B7IC97</accession>
<dbReference type="PROSITE" id="PS51257">
    <property type="entry name" value="PROKAR_LIPOPROTEIN"/>
    <property type="match status" value="1"/>
</dbReference>
<dbReference type="Proteomes" id="UP000045051">
    <property type="component" value="Unassembled WGS sequence"/>
</dbReference>
<keyword evidence="2" id="KW-1185">Reference proteome</keyword>
<organism evidence="1 2">
    <name type="scientific">Capnocytophaga canis</name>
    <dbReference type="NCBI Taxonomy" id="1848903"/>
    <lineage>
        <taxon>Bacteria</taxon>
        <taxon>Pseudomonadati</taxon>
        <taxon>Bacteroidota</taxon>
        <taxon>Flavobacteriia</taxon>
        <taxon>Flavobacteriales</taxon>
        <taxon>Flavobacteriaceae</taxon>
        <taxon>Capnocytophaga</taxon>
    </lineage>
</organism>
<evidence type="ECO:0000313" key="2">
    <source>
        <dbReference type="Proteomes" id="UP000045051"/>
    </source>
</evidence>
<gene>
    <name evidence="1" type="ORF">CCAND38_450015</name>
</gene>